<keyword evidence="2" id="KW-0808">Transferase</keyword>
<dbReference type="InterPro" id="IPR045886">
    <property type="entry name" value="ThiF/MoeB/HesA"/>
</dbReference>
<dbReference type="Gene3D" id="3.40.50.720">
    <property type="entry name" value="NAD(P)-binding Rossmann-like Domain"/>
    <property type="match status" value="1"/>
</dbReference>
<dbReference type="GO" id="GO:0004792">
    <property type="term" value="F:thiosulfate-cyanide sulfurtransferase activity"/>
    <property type="evidence" value="ECO:0007669"/>
    <property type="project" value="TreeGrafter"/>
</dbReference>
<dbReference type="Pfam" id="PF00899">
    <property type="entry name" value="ThiF"/>
    <property type="match status" value="1"/>
</dbReference>
<keyword evidence="2" id="KW-0548">Nucleotidyltransferase</keyword>
<dbReference type="GO" id="GO:0005829">
    <property type="term" value="C:cytosol"/>
    <property type="evidence" value="ECO:0007669"/>
    <property type="project" value="TreeGrafter"/>
</dbReference>
<dbReference type="Proteomes" id="UP000013015">
    <property type="component" value="Unassembled WGS sequence"/>
</dbReference>
<name>N6X3E5_9ACTO</name>
<dbReference type="STRING" id="888050.HMPREF9004_1057"/>
<dbReference type="GO" id="GO:0008641">
    <property type="term" value="F:ubiquitin-like modifier activating enzyme activity"/>
    <property type="evidence" value="ECO:0007669"/>
    <property type="project" value="InterPro"/>
</dbReference>
<evidence type="ECO:0000313" key="2">
    <source>
        <dbReference type="EMBL" id="ENO18196.1"/>
    </source>
</evidence>
<dbReference type="EMBL" id="AQHZ01000016">
    <property type="protein sequence ID" value="ENO18196.1"/>
    <property type="molecule type" value="Genomic_DNA"/>
</dbReference>
<sequence>MTALERERYEKNLLIPGIGEAGQARLLAARVLVIGAGGLGSPVLFYLAAAGVGTIGIADPDGVAPSNLQRQIIHCEDSIGSAKSHSAATRLAALNSSITVKTYGRITLKFLHEHGREWDLLVDCTDTFDSKYLIADWCKESGIPLVWGTAVAMNYQVASFWSAPPAPYPPTSLRSLHPLPPKPGTTPAASSVGILGPVAGEAGTIMASEAVKLIAGFGEPLLGRVLVSDALKRRTTIVEFAELPGD</sequence>
<feature type="domain" description="THIF-type NAD/FAD binding fold" evidence="1">
    <location>
        <begin position="9"/>
        <end position="238"/>
    </location>
</feature>
<dbReference type="eggNOG" id="COG0476">
    <property type="taxonomic scope" value="Bacteria"/>
</dbReference>
<dbReference type="SUPFAM" id="SSF69572">
    <property type="entry name" value="Activating enzymes of the ubiquitin-like proteins"/>
    <property type="match status" value="1"/>
</dbReference>
<proteinExistence type="predicted"/>
<dbReference type="GO" id="GO:0016779">
    <property type="term" value="F:nucleotidyltransferase activity"/>
    <property type="evidence" value="ECO:0007669"/>
    <property type="project" value="UniProtKB-KW"/>
</dbReference>
<organism evidence="2 3">
    <name type="scientific">Schaalia cardiffensis F0333</name>
    <dbReference type="NCBI Taxonomy" id="888050"/>
    <lineage>
        <taxon>Bacteria</taxon>
        <taxon>Bacillati</taxon>
        <taxon>Actinomycetota</taxon>
        <taxon>Actinomycetes</taxon>
        <taxon>Actinomycetales</taxon>
        <taxon>Actinomycetaceae</taxon>
        <taxon>Schaalia</taxon>
    </lineage>
</organism>
<dbReference type="PANTHER" id="PTHR10953">
    <property type="entry name" value="UBIQUITIN-ACTIVATING ENZYME E1"/>
    <property type="match status" value="1"/>
</dbReference>
<evidence type="ECO:0000259" key="1">
    <source>
        <dbReference type="Pfam" id="PF00899"/>
    </source>
</evidence>
<keyword evidence="3" id="KW-1185">Reference proteome</keyword>
<protein>
    <submittedName>
        <fullName evidence="2">Thiazole biosynthesis adenylyltransferase ThiF</fullName>
    </submittedName>
</protein>
<dbReference type="InterPro" id="IPR035985">
    <property type="entry name" value="Ubiquitin-activating_enz"/>
</dbReference>
<comment type="caution">
    <text evidence="2">The sequence shown here is derived from an EMBL/GenBank/DDBJ whole genome shotgun (WGS) entry which is preliminary data.</text>
</comment>
<reference evidence="2 3" key="1">
    <citation type="submission" date="2013-03" db="EMBL/GenBank/DDBJ databases">
        <title>Reference genome for the Human Microbiome Project.</title>
        <authorList>
            <person name="Aqrawi P."/>
            <person name="Ayvaz T."/>
            <person name="Bess C."/>
            <person name="Blankenburg K."/>
            <person name="Coyle M."/>
            <person name="Deng J."/>
            <person name="Forbes L."/>
            <person name="Fowler G."/>
            <person name="Francisco L."/>
            <person name="Fu Q."/>
            <person name="Gibbs R."/>
            <person name="Gross S."/>
            <person name="Gubbala S."/>
            <person name="Hale W."/>
            <person name="Hemphill L."/>
            <person name="Highlander S."/>
            <person name="Hirani K."/>
            <person name="Jackson L."/>
            <person name="Jakkamsetti A."/>
            <person name="Javaid M."/>
            <person name="Jayaseelan J.C."/>
            <person name="Jiang H."/>
            <person name="Joshi V."/>
            <person name="Korchina V."/>
            <person name="Kovar C."/>
            <person name="Lara F."/>
            <person name="Lee S."/>
            <person name="Liu Y."/>
            <person name="Mata R."/>
            <person name="Mathew T."/>
            <person name="Munidasa M."/>
            <person name="Muzny D."/>
            <person name="Nazareth L."/>
            <person name="Ngo R."/>
            <person name="Nguyen L."/>
            <person name="Nguyen N."/>
            <person name="Okwuonu G."/>
            <person name="Ongeri F."/>
            <person name="Palculict T."/>
            <person name="Patil S."/>
            <person name="Petrosino J."/>
            <person name="Pham C."/>
            <person name="Pham P."/>
            <person name="Pu L.-L."/>
            <person name="Qin X."/>
            <person name="Qu J."/>
            <person name="Reid J."/>
            <person name="Ross M."/>
            <person name="Ruth R."/>
            <person name="Saada N."/>
            <person name="San Lucas F."/>
            <person name="Santibanez J."/>
            <person name="Shang Y."/>
            <person name="Simmons D."/>
            <person name="Song X.-Z."/>
            <person name="Tang L.-Y."/>
            <person name="Thornton R."/>
            <person name="Warren J."/>
            <person name="Weissenberger G."/>
            <person name="Wilczek-Boney K."/>
            <person name="Worley K."/>
            <person name="Youmans B."/>
            <person name="Zhang J."/>
            <person name="Zhang L."/>
            <person name="Zhao Z."/>
            <person name="Zhou C."/>
            <person name="Zhu D."/>
            <person name="Zhu Y."/>
        </authorList>
    </citation>
    <scope>NUCLEOTIDE SEQUENCE [LARGE SCALE GENOMIC DNA]</scope>
    <source>
        <strain evidence="2 3">F0333</strain>
    </source>
</reference>
<dbReference type="PANTHER" id="PTHR10953:SF102">
    <property type="entry name" value="ADENYLYLTRANSFERASE AND SULFURTRANSFERASE MOCS3"/>
    <property type="match status" value="1"/>
</dbReference>
<gene>
    <name evidence="2" type="primary">thiF</name>
    <name evidence="2" type="ORF">HMPREF9004_1057</name>
</gene>
<evidence type="ECO:0000313" key="3">
    <source>
        <dbReference type="Proteomes" id="UP000013015"/>
    </source>
</evidence>
<dbReference type="RefSeq" id="WP_005963114.1">
    <property type="nucleotide sequence ID" value="NZ_CP040505.1"/>
</dbReference>
<dbReference type="AlphaFoldDB" id="N6X3E5"/>
<dbReference type="HOGENOM" id="CLU_013325_10_0_11"/>
<dbReference type="GO" id="GO:0008146">
    <property type="term" value="F:sulfotransferase activity"/>
    <property type="evidence" value="ECO:0007669"/>
    <property type="project" value="TreeGrafter"/>
</dbReference>
<accession>N6X3E5</accession>
<dbReference type="CDD" id="cd00757">
    <property type="entry name" value="ThiF_MoeB_HesA_family"/>
    <property type="match status" value="1"/>
</dbReference>
<dbReference type="InterPro" id="IPR000594">
    <property type="entry name" value="ThiF_NAD_FAD-bd"/>
</dbReference>
<dbReference type="PATRIC" id="fig|888050.3.peg.1003"/>